<feature type="transmembrane region" description="Helical" evidence="7">
    <location>
        <begin position="53"/>
        <end position="73"/>
    </location>
</feature>
<reference evidence="9 10" key="1">
    <citation type="submission" date="2020-08" db="EMBL/GenBank/DDBJ databases">
        <title>Genomic Encyclopedia of Type Strains, Phase IV (KMG-IV): sequencing the most valuable type-strain genomes for metagenomic binning, comparative biology and taxonomic classification.</title>
        <authorList>
            <person name="Goeker M."/>
        </authorList>
    </citation>
    <scope>NUCLEOTIDE SEQUENCE [LARGE SCALE GENOMIC DNA]</scope>
    <source>
        <strain evidence="9 10">DSM 25966</strain>
    </source>
</reference>
<feature type="domain" description="Major facilitator superfamily (MFS) profile" evidence="8">
    <location>
        <begin position="217"/>
        <end position="400"/>
    </location>
</feature>
<proteinExistence type="predicted"/>
<keyword evidence="10" id="KW-1185">Reference proteome</keyword>
<dbReference type="GO" id="GO:0005886">
    <property type="term" value="C:plasma membrane"/>
    <property type="evidence" value="ECO:0007669"/>
    <property type="project" value="UniProtKB-SubCell"/>
</dbReference>
<feature type="transmembrane region" description="Helical" evidence="7">
    <location>
        <begin position="85"/>
        <end position="104"/>
    </location>
</feature>
<comment type="subcellular location">
    <subcellularLocation>
        <location evidence="1">Cell membrane</location>
        <topology evidence="1">Multi-pass membrane protein</topology>
    </subcellularLocation>
</comment>
<dbReference type="EMBL" id="JACIDS010000002">
    <property type="protein sequence ID" value="MBB3930782.1"/>
    <property type="molecule type" value="Genomic_DNA"/>
</dbReference>
<evidence type="ECO:0000256" key="7">
    <source>
        <dbReference type="SAM" id="Phobius"/>
    </source>
</evidence>
<dbReference type="InterPro" id="IPR047200">
    <property type="entry name" value="MFS_YcaD-like"/>
</dbReference>
<dbReference type="InterPro" id="IPR036259">
    <property type="entry name" value="MFS_trans_sf"/>
</dbReference>
<keyword evidence="6 7" id="KW-0472">Membrane</keyword>
<keyword evidence="3" id="KW-1003">Cell membrane</keyword>
<evidence type="ECO:0000256" key="3">
    <source>
        <dbReference type="ARBA" id="ARBA00022475"/>
    </source>
</evidence>
<dbReference type="CDD" id="cd17477">
    <property type="entry name" value="MFS_YcaD_like"/>
    <property type="match status" value="1"/>
</dbReference>
<feature type="transmembrane region" description="Helical" evidence="7">
    <location>
        <begin position="213"/>
        <end position="235"/>
    </location>
</feature>
<keyword evidence="4 7" id="KW-0812">Transmembrane</keyword>
<keyword evidence="5 7" id="KW-1133">Transmembrane helix</keyword>
<dbReference type="PANTHER" id="PTHR23521:SF2">
    <property type="entry name" value="TRANSPORTER MFS SUPERFAMILY"/>
    <property type="match status" value="1"/>
</dbReference>
<protein>
    <submittedName>
        <fullName evidence="9">MFS family permease</fullName>
    </submittedName>
</protein>
<evidence type="ECO:0000256" key="1">
    <source>
        <dbReference type="ARBA" id="ARBA00004651"/>
    </source>
</evidence>
<feature type="transmembrane region" description="Helical" evidence="7">
    <location>
        <begin position="20"/>
        <end position="41"/>
    </location>
</feature>
<feature type="transmembrane region" description="Helical" evidence="7">
    <location>
        <begin position="110"/>
        <end position="131"/>
    </location>
</feature>
<evidence type="ECO:0000256" key="5">
    <source>
        <dbReference type="ARBA" id="ARBA00022989"/>
    </source>
</evidence>
<feature type="transmembrane region" description="Helical" evidence="7">
    <location>
        <begin position="170"/>
        <end position="192"/>
    </location>
</feature>
<dbReference type="InterPro" id="IPR020846">
    <property type="entry name" value="MFS_dom"/>
</dbReference>
<evidence type="ECO:0000259" key="8">
    <source>
        <dbReference type="PROSITE" id="PS50850"/>
    </source>
</evidence>
<feature type="transmembrane region" description="Helical" evidence="7">
    <location>
        <begin position="143"/>
        <end position="164"/>
    </location>
</feature>
<dbReference type="InterPro" id="IPR011701">
    <property type="entry name" value="MFS"/>
</dbReference>
<evidence type="ECO:0000256" key="4">
    <source>
        <dbReference type="ARBA" id="ARBA00022692"/>
    </source>
</evidence>
<dbReference type="PANTHER" id="PTHR23521">
    <property type="entry name" value="TRANSPORTER MFS SUPERFAMILY"/>
    <property type="match status" value="1"/>
</dbReference>
<evidence type="ECO:0000256" key="2">
    <source>
        <dbReference type="ARBA" id="ARBA00022448"/>
    </source>
</evidence>
<keyword evidence="2" id="KW-0813">Transport</keyword>
<sequence length="400" mass="41308">MTMSLRPDVTSLRGRRSFRIGAILFLIGAEALLYGFSYPFFSLALEKQGLANWLIGLNASLAGIGILFVGPFLPRIIARLGVGRLVALLFAIPFLSFLAILVHGDTVTWFAARFVMGTCFSALWTTTEIWLNGELDDRRRGRIIAASGTLYAACQFVGPLMLGVVGVAGALPLVAAMIPLAAGAFVAAFLSLRAGAPAGETGEDAHADISWRLALAVAGPVLATAFICGVGETAMQSLLPLYGLAHGLSDAAASRMVATFALGEAVLVIALGWAADRYGRRPVLAAATLIAAVSTAALPFVFGSVAALQAALFLSGGTVAGVYTLGIVLIGQDYRGQRLALVSTAFGMAYSAGSVIGATPIGYLIDLFGVEALPATVGGSFLLLSLLVAAGGLRRARNAD</sequence>
<dbReference type="PROSITE" id="PS00216">
    <property type="entry name" value="SUGAR_TRANSPORT_1"/>
    <property type="match status" value="1"/>
</dbReference>
<dbReference type="Gene3D" id="1.20.1250.20">
    <property type="entry name" value="MFS general substrate transporter like domains"/>
    <property type="match status" value="2"/>
</dbReference>
<dbReference type="GO" id="GO:0022857">
    <property type="term" value="F:transmembrane transporter activity"/>
    <property type="evidence" value="ECO:0007669"/>
    <property type="project" value="InterPro"/>
</dbReference>
<dbReference type="SUPFAM" id="SSF103473">
    <property type="entry name" value="MFS general substrate transporter"/>
    <property type="match status" value="1"/>
</dbReference>
<dbReference type="AlphaFoldDB" id="A0A840AMG7"/>
<feature type="transmembrane region" description="Helical" evidence="7">
    <location>
        <begin position="373"/>
        <end position="393"/>
    </location>
</feature>
<name>A0A840AMG7_9HYPH</name>
<evidence type="ECO:0000313" key="9">
    <source>
        <dbReference type="EMBL" id="MBB3930782.1"/>
    </source>
</evidence>
<feature type="transmembrane region" description="Helical" evidence="7">
    <location>
        <begin position="255"/>
        <end position="275"/>
    </location>
</feature>
<feature type="transmembrane region" description="Helical" evidence="7">
    <location>
        <begin position="282"/>
        <end position="302"/>
    </location>
</feature>
<accession>A0A840AMG7</accession>
<evidence type="ECO:0000256" key="6">
    <source>
        <dbReference type="ARBA" id="ARBA00023136"/>
    </source>
</evidence>
<dbReference type="PROSITE" id="PS50850">
    <property type="entry name" value="MFS"/>
    <property type="match status" value="1"/>
</dbReference>
<organism evidence="9 10">
    <name type="scientific">Kaistia hirudinis</name>
    <dbReference type="NCBI Taxonomy" id="1293440"/>
    <lineage>
        <taxon>Bacteria</taxon>
        <taxon>Pseudomonadati</taxon>
        <taxon>Pseudomonadota</taxon>
        <taxon>Alphaproteobacteria</taxon>
        <taxon>Hyphomicrobiales</taxon>
        <taxon>Kaistiaceae</taxon>
        <taxon>Kaistia</taxon>
    </lineage>
</organism>
<dbReference type="Proteomes" id="UP000553963">
    <property type="component" value="Unassembled WGS sequence"/>
</dbReference>
<feature type="transmembrane region" description="Helical" evidence="7">
    <location>
        <begin position="308"/>
        <end position="330"/>
    </location>
</feature>
<gene>
    <name evidence="9" type="ORF">GGR25_001821</name>
</gene>
<feature type="transmembrane region" description="Helical" evidence="7">
    <location>
        <begin position="339"/>
        <end position="361"/>
    </location>
</feature>
<comment type="caution">
    <text evidence="9">The sequence shown here is derived from an EMBL/GenBank/DDBJ whole genome shotgun (WGS) entry which is preliminary data.</text>
</comment>
<dbReference type="Pfam" id="PF07690">
    <property type="entry name" value="MFS_1"/>
    <property type="match status" value="1"/>
</dbReference>
<dbReference type="InterPro" id="IPR005829">
    <property type="entry name" value="Sugar_transporter_CS"/>
</dbReference>
<evidence type="ECO:0000313" key="10">
    <source>
        <dbReference type="Proteomes" id="UP000553963"/>
    </source>
</evidence>